<dbReference type="GO" id="GO:0005829">
    <property type="term" value="C:cytosol"/>
    <property type="evidence" value="ECO:0007669"/>
    <property type="project" value="TreeGrafter"/>
</dbReference>
<dbReference type="PANTHER" id="PTHR43290:SF2">
    <property type="entry name" value="MEVALONATE KINASE"/>
    <property type="match status" value="1"/>
</dbReference>
<comment type="caution">
    <text evidence="3">The sequence shown here is derived from an EMBL/GenBank/DDBJ whole genome shotgun (WGS) entry which is preliminary data.</text>
</comment>
<accession>A0A0J7KMV4</accession>
<dbReference type="OrthoDB" id="1652964at2759"/>
<dbReference type="Proteomes" id="UP000036403">
    <property type="component" value="Unassembled WGS sequence"/>
</dbReference>
<organism evidence="3 4">
    <name type="scientific">Lasius niger</name>
    <name type="common">Black garden ant</name>
    <dbReference type="NCBI Taxonomy" id="67767"/>
    <lineage>
        <taxon>Eukaryota</taxon>
        <taxon>Metazoa</taxon>
        <taxon>Ecdysozoa</taxon>
        <taxon>Arthropoda</taxon>
        <taxon>Hexapoda</taxon>
        <taxon>Insecta</taxon>
        <taxon>Pterygota</taxon>
        <taxon>Neoptera</taxon>
        <taxon>Endopterygota</taxon>
        <taxon>Hymenoptera</taxon>
        <taxon>Apocrita</taxon>
        <taxon>Aculeata</taxon>
        <taxon>Formicoidea</taxon>
        <taxon>Formicidae</taxon>
        <taxon>Formicinae</taxon>
        <taxon>Lasius</taxon>
        <taxon>Lasius</taxon>
    </lineage>
</organism>
<dbReference type="InterPro" id="IPR014721">
    <property type="entry name" value="Ribsml_uS5_D2-typ_fold_subgr"/>
</dbReference>
<reference evidence="3 4" key="1">
    <citation type="submission" date="2015-04" db="EMBL/GenBank/DDBJ databases">
        <title>Lasius niger genome sequencing.</title>
        <authorList>
            <person name="Konorov E.A."/>
            <person name="Nikitin M.A."/>
            <person name="Kirill M.V."/>
            <person name="Chang P."/>
        </authorList>
    </citation>
    <scope>NUCLEOTIDE SEQUENCE [LARGE SCALE GENOMIC DNA]</scope>
    <source>
        <tissue evidence="3">Whole</tissue>
    </source>
</reference>
<proteinExistence type="predicted"/>
<dbReference type="Gene3D" id="3.30.230.10">
    <property type="match status" value="1"/>
</dbReference>
<dbReference type="EMBL" id="LBMM01005294">
    <property type="protein sequence ID" value="KMQ91642.1"/>
    <property type="molecule type" value="Genomic_DNA"/>
</dbReference>
<dbReference type="InterPro" id="IPR020568">
    <property type="entry name" value="Ribosomal_Su5_D2-typ_SF"/>
</dbReference>
<keyword evidence="4" id="KW-1185">Reference proteome</keyword>
<dbReference type="GO" id="GO:0004496">
    <property type="term" value="F:mevalonate kinase activity"/>
    <property type="evidence" value="ECO:0007669"/>
    <property type="project" value="InterPro"/>
</dbReference>
<dbReference type="PANTHER" id="PTHR43290">
    <property type="entry name" value="MEVALONATE KINASE"/>
    <property type="match status" value="1"/>
</dbReference>
<dbReference type="STRING" id="67767.A0A0J7KMV4"/>
<sequence>MFIYLLICIAHNEELDIKPFHVYLSTELAICANLGSSSSFAVCLAACFLHWARLQKGDHDEFDVDDLDKIANYAIDCEEILPNYMFGLDPFVCTHGLITRSQYGENSSAFIDVPRLRILLIDSKIRENKHEQMKRLAELKYGYPTVIKDIFNKIDNLSKTTYRALDEIRRGYEDEMASKKIFV</sequence>
<keyword evidence="1" id="KW-0808">Transferase</keyword>
<dbReference type="GO" id="GO:0019287">
    <property type="term" value="P:isopentenyl diphosphate biosynthetic process, mevalonate pathway"/>
    <property type="evidence" value="ECO:0007669"/>
    <property type="project" value="TreeGrafter"/>
</dbReference>
<dbReference type="PaxDb" id="67767-A0A0J7KMV4"/>
<protein>
    <submittedName>
        <fullName evidence="3">Mevalonate kinase</fullName>
    </submittedName>
</protein>
<dbReference type="GO" id="GO:0006695">
    <property type="term" value="P:cholesterol biosynthetic process"/>
    <property type="evidence" value="ECO:0007669"/>
    <property type="project" value="TreeGrafter"/>
</dbReference>
<dbReference type="InterPro" id="IPR006205">
    <property type="entry name" value="Mev_gal_kin"/>
</dbReference>
<keyword evidence="2 3" id="KW-0418">Kinase</keyword>
<evidence type="ECO:0000313" key="4">
    <source>
        <dbReference type="Proteomes" id="UP000036403"/>
    </source>
</evidence>
<evidence type="ECO:0000256" key="1">
    <source>
        <dbReference type="ARBA" id="ARBA00022679"/>
    </source>
</evidence>
<dbReference type="GO" id="GO:0005524">
    <property type="term" value="F:ATP binding"/>
    <property type="evidence" value="ECO:0007669"/>
    <property type="project" value="InterPro"/>
</dbReference>
<evidence type="ECO:0000256" key="2">
    <source>
        <dbReference type="ARBA" id="ARBA00022777"/>
    </source>
</evidence>
<dbReference type="AlphaFoldDB" id="A0A0J7KMV4"/>
<dbReference type="SUPFAM" id="SSF54211">
    <property type="entry name" value="Ribosomal protein S5 domain 2-like"/>
    <property type="match status" value="1"/>
</dbReference>
<evidence type="ECO:0000313" key="3">
    <source>
        <dbReference type="EMBL" id="KMQ91642.1"/>
    </source>
</evidence>
<name>A0A0J7KMV4_LASNI</name>
<gene>
    <name evidence="3" type="ORF">RF55_8463</name>
</gene>